<dbReference type="SMART" id="SM00895">
    <property type="entry name" value="FCD"/>
    <property type="match status" value="1"/>
</dbReference>
<dbReference type="InterPro" id="IPR008920">
    <property type="entry name" value="TF_FadR/GntR_C"/>
</dbReference>
<dbReference type="InterPro" id="IPR011711">
    <property type="entry name" value="GntR_C"/>
</dbReference>
<evidence type="ECO:0000256" key="4">
    <source>
        <dbReference type="SAM" id="MobiDB-lite"/>
    </source>
</evidence>
<reference evidence="6" key="1">
    <citation type="submission" date="2016-06" db="EMBL/GenBank/DDBJ databases">
        <title>Identification of putative biosynthetic pathways for the production of bioactive secondary metabolites by the marine actinomycete Kocuria kristinae RUTW2-3.</title>
        <authorList>
            <person name="Waterworth S.C."/>
            <person name="Walmsley T.A."/>
            <person name="Matongo T."/>
            <person name="Davies-Coleman M.T."/>
            <person name="Dorrington R.A."/>
        </authorList>
    </citation>
    <scope>NUCLEOTIDE SEQUENCE [LARGE SCALE GENOMIC DNA]</scope>
    <source>
        <strain evidence="6">RUTW2-3</strain>
    </source>
</reference>
<feature type="domain" description="HTH gntR-type" evidence="5">
    <location>
        <begin position="1"/>
        <end position="70"/>
    </location>
</feature>
<dbReference type="Gene3D" id="1.20.120.530">
    <property type="entry name" value="GntR ligand-binding domain-like"/>
    <property type="match status" value="1"/>
</dbReference>
<evidence type="ECO:0000256" key="2">
    <source>
        <dbReference type="ARBA" id="ARBA00023125"/>
    </source>
</evidence>
<dbReference type="Pfam" id="PF00392">
    <property type="entry name" value="GntR"/>
    <property type="match status" value="1"/>
</dbReference>
<feature type="region of interest" description="Disordered" evidence="4">
    <location>
        <begin position="224"/>
        <end position="315"/>
    </location>
</feature>
<evidence type="ECO:0000256" key="1">
    <source>
        <dbReference type="ARBA" id="ARBA00023015"/>
    </source>
</evidence>
<feature type="compositionally biased region" description="Polar residues" evidence="4">
    <location>
        <begin position="234"/>
        <end position="243"/>
    </location>
</feature>
<dbReference type="PANTHER" id="PTHR43537:SF5">
    <property type="entry name" value="UXU OPERON TRANSCRIPTIONAL REGULATOR"/>
    <property type="match status" value="1"/>
</dbReference>
<dbReference type="EMBL" id="LJBJ02000005">
    <property type="protein sequence ID" value="OAX52276.1"/>
    <property type="molecule type" value="Genomic_DNA"/>
</dbReference>
<sequence length="315" mass="34362">MATDRKILQWLESELFDGALVLGQQLPSERRIAAAVGASRSATHEALKSLETMGVLRLYEGRRHQVIAQLVREPAASAGPALKLHMATAEYPLRDIVHTRVLLETWAVRRADREHPAMRELHAIMEEMDRDDLGLKDFHQLEVSFHVALTRLAGNSLVTGLLTSLRDSICEYTMSLVGYVPLWSATATRLRAEHRAIVAALEAGDNELAARMVAEHIEGHYLEAGVDPDRKQRSSASVFMQPQTDEEGKVQPRENASTLAGSVADSRDSDADLPDSAPAGEDGLQSFRAEDDAEDADRPAAPAEAADSGKADSTL</sequence>
<accession>A0A199NU97</accession>
<dbReference type="GO" id="GO:0003677">
    <property type="term" value="F:DNA binding"/>
    <property type="evidence" value="ECO:0007669"/>
    <property type="project" value="UniProtKB-KW"/>
</dbReference>
<dbReference type="AlphaFoldDB" id="A0A199NU97"/>
<keyword evidence="3" id="KW-0804">Transcription</keyword>
<dbReference type="PANTHER" id="PTHR43537">
    <property type="entry name" value="TRANSCRIPTIONAL REGULATOR, GNTR FAMILY"/>
    <property type="match status" value="1"/>
</dbReference>
<name>A0A199NU97_9MICC</name>
<dbReference type="GO" id="GO:0003700">
    <property type="term" value="F:DNA-binding transcription factor activity"/>
    <property type="evidence" value="ECO:0007669"/>
    <property type="project" value="InterPro"/>
</dbReference>
<dbReference type="RefSeq" id="WP_064725125.1">
    <property type="nucleotide sequence ID" value="NZ_JBFBMA010000001.1"/>
</dbReference>
<evidence type="ECO:0000259" key="5">
    <source>
        <dbReference type="PROSITE" id="PS50949"/>
    </source>
</evidence>
<keyword evidence="1" id="KW-0805">Transcription regulation</keyword>
<protein>
    <submittedName>
        <fullName evidence="6">GntR family transcriptional regulator</fullName>
    </submittedName>
</protein>
<dbReference type="InterPro" id="IPR036390">
    <property type="entry name" value="WH_DNA-bd_sf"/>
</dbReference>
<keyword evidence="7" id="KW-1185">Reference proteome</keyword>
<dbReference type="SMART" id="SM00345">
    <property type="entry name" value="HTH_GNTR"/>
    <property type="match status" value="1"/>
</dbReference>
<evidence type="ECO:0000256" key="3">
    <source>
        <dbReference type="ARBA" id="ARBA00023163"/>
    </source>
</evidence>
<dbReference type="SUPFAM" id="SSF46785">
    <property type="entry name" value="Winged helix' DNA-binding domain"/>
    <property type="match status" value="1"/>
</dbReference>
<comment type="caution">
    <text evidence="6">The sequence shown here is derived from an EMBL/GenBank/DDBJ whole genome shotgun (WGS) entry which is preliminary data.</text>
</comment>
<dbReference type="PROSITE" id="PS50949">
    <property type="entry name" value="HTH_GNTR"/>
    <property type="match status" value="1"/>
</dbReference>
<organism evidence="6 7">
    <name type="scientific">Rothia kristinae</name>
    <dbReference type="NCBI Taxonomy" id="37923"/>
    <lineage>
        <taxon>Bacteria</taxon>
        <taxon>Bacillati</taxon>
        <taxon>Actinomycetota</taxon>
        <taxon>Actinomycetes</taxon>
        <taxon>Micrococcales</taxon>
        <taxon>Micrococcaceae</taxon>
        <taxon>Rothia</taxon>
    </lineage>
</organism>
<dbReference type="Gene3D" id="1.10.10.10">
    <property type="entry name" value="Winged helix-like DNA-binding domain superfamily/Winged helix DNA-binding domain"/>
    <property type="match status" value="1"/>
</dbReference>
<dbReference type="PRINTS" id="PR00035">
    <property type="entry name" value="HTHGNTR"/>
</dbReference>
<evidence type="ECO:0000313" key="6">
    <source>
        <dbReference type="EMBL" id="OAX52276.1"/>
    </source>
</evidence>
<dbReference type="Pfam" id="PF07729">
    <property type="entry name" value="FCD"/>
    <property type="match status" value="1"/>
</dbReference>
<gene>
    <name evidence="6" type="ORF">AN277_0203755</name>
</gene>
<evidence type="ECO:0000313" key="7">
    <source>
        <dbReference type="Proteomes" id="UP000053171"/>
    </source>
</evidence>
<keyword evidence="2" id="KW-0238">DNA-binding</keyword>
<dbReference type="InterPro" id="IPR036388">
    <property type="entry name" value="WH-like_DNA-bd_sf"/>
</dbReference>
<dbReference type="SUPFAM" id="SSF48008">
    <property type="entry name" value="GntR ligand-binding domain-like"/>
    <property type="match status" value="1"/>
</dbReference>
<dbReference type="Proteomes" id="UP000053171">
    <property type="component" value="Unassembled WGS sequence"/>
</dbReference>
<dbReference type="InterPro" id="IPR000524">
    <property type="entry name" value="Tscrpt_reg_HTH_GntR"/>
</dbReference>
<proteinExistence type="predicted"/>